<keyword evidence="2" id="KW-1185">Reference proteome</keyword>
<dbReference type="RefSeq" id="WP_109682545.1">
    <property type="nucleotide sequence ID" value="NZ_QGGP01000004.1"/>
</dbReference>
<gene>
    <name evidence="1" type="ORF">LX78_02048</name>
</gene>
<sequence length="231" mass="27107">MKLVLTCEHGGNFIPKNYKLLFNDQQDILNSHRGYDLGSLDLFKHLKPLSNFSISSETSRLLIELNRSLHHRKLFSEFSNGLSKTEKKQLIESYYLVYRNKVENQIENFINAGETVLHLSIHSFTPILNDDFRNCDFSLLFDSRRSSEKQFSISLKEDILKINPYYKVRYNYPYLGKADGFTTYLRKQFLENYIGIELEINQKFSKNNVLDSQIKQDLYAVLESYSTGKLK</sequence>
<reference evidence="1 2" key="1">
    <citation type="submission" date="2018-05" db="EMBL/GenBank/DDBJ databases">
        <title>Genomic Encyclopedia of Archaeal and Bacterial Type Strains, Phase II (KMG-II): from individual species to whole genera.</title>
        <authorList>
            <person name="Goeker M."/>
        </authorList>
    </citation>
    <scope>NUCLEOTIDE SEQUENCE [LARGE SCALE GENOMIC DNA]</scope>
    <source>
        <strain evidence="1 2">DSM 22637</strain>
    </source>
</reference>
<accession>A0A316DL15</accession>
<dbReference type="InterPro" id="IPR007709">
    <property type="entry name" value="N-FG_amidohydro"/>
</dbReference>
<dbReference type="EMBL" id="QGGP01000004">
    <property type="protein sequence ID" value="PWK18741.1"/>
    <property type="molecule type" value="Genomic_DNA"/>
</dbReference>
<evidence type="ECO:0000313" key="2">
    <source>
        <dbReference type="Proteomes" id="UP000245430"/>
    </source>
</evidence>
<dbReference type="Gene3D" id="3.40.630.40">
    <property type="entry name" value="Zn-dependent exopeptidases"/>
    <property type="match status" value="1"/>
</dbReference>
<name>A0A316DL15_9FLAO</name>
<comment type="caution">
    <text evidence="1">The sequence shown here is derived from an EMBL/GenBank/DDBJ whole genome shotgun (WGS) entry which is preliminary data.</text>
</comment>
<organism evidence="1 2">
    <name type="scientific">Xanthomarina spongicola</name>
    <dbReference type="NCBI Taxonomy" id="570520"/>
    <lineage>
        <taxon>Bacteria</taxon>
        <taxon>Pseudomonadati</taxon>
        <taxon>Bacteroidota</taxon>
        <taxon>Flavobacteriia</taxon>
        <taxon>Flavobacteriales</taxon>
        <taxon>Flavobacteriaceae</taxon>
        <taxon>Xanthomarina</taxon>
    </lineage>
</organism>
<proteinExistence type="predicted"/>
<dbReference type="SUPFAM" id="SSF53187">
    <property type="entry name" value="Zn-dependent exopeptidases"/>
    <property type="match status" value="1"/>
</dbReference>
<dbReference type="OrthoDB" id="9815326at2"/>
<keyword evidence="1" id="KW-0378">Hydrolase</keyword>
<dbReference type="Pfam" id="PF05013">
    <property type="entry name" value="FGase"/>
    <property type="match status" value="1"/>
</dbReference>
<dbReference type="Proteomes" id="UP000245430">
    <property type="component" value="Unassembled WGS sequence"/>
</dbReference>
<dbReference type="AlphaFoldDB" id="A0A316DL15"/>
<dbReference type="GO" id="GO:0016787">
    <property type="term" value="F:hydrolase activity"/>
    <property type="evidence" value="ECO:0007669"/>
    <property type="project" value="UniProtKB-KW"/>
</dbReference>
<protein>
    <submittedName>
        <fullName evidence="1">Putative N-formylglutamate amidohydrolase</fullName>
    </submittedName>
</protein>
<evidence type="ECO:0000313" key="1">
    <source>
        <dbReference type="EMBL" id="PWK18741.1"/>
    </source>
</evidence>